<gene>
    <name evidence="1" type="ORF">NCTC10252_02211</name>
</gene>
<dbReference type="EMBL" id="UGWP01000004">
    <property type="protein sequence ID" value="SUF56969.1"/>
    <property type="molecule type" value="Genomic_DNA"/>
</dbReference>
<dbReference type="AlphaFoldDB" id="A0A379QIP0"/>
<evidence type="ECO:0000313" key="1">
    <source>
        <dbReference type="EMBL" id="SUF56969.1"/>
    </source>
</evidence>
<reference evidence="1 2" key="1">
    <citation type="submission" date="2018-06" db="EMBL/GenBank/DDBJ databases">
        <authorList>
            <consortium name="Pathogen Informatics"/>
            <person name="Doyle S."/>
        </authorList>
    </citation>
    <scope>NUCLEOTIDE SEQUENCE [LARGE SCALE GENOMIC DNA]</scope>
    <source>
        <strain evidence="1 2">NCTC10252</strain>
    </source>
</reference>
<sequence length="36" mass="4110">MLIHSGDDGGRAAHQMFIKSTNFTIYGTIFIENLYF</sequence>
<accession>A0A379QIP0</accession>
<name>A0A379QIP0_SALER</name>
<evidence type="ECO:0000313" key="2">
    <source>
        <dbReference type="Proteomes" id="UP000254597"/>
    </source>
</evidence>
<organism evidence="1 2">
    <name type="scientific">Salmonella enterica</name>
    <name type="common">Salmonella choleraesuis</name>
    <dbReference type="NCBI Taxonomy" id="28901"/>
    <lineage>
        <taxon>Bacteria</taxon>
        <taxon>Pseudomonadati</taxon>
        <taxon>Pseudomonadota</taxon>
        <taxon>Gammaproteobacteria</taxon>
        <taxon>Enterobacterales</taxon>
        <taxon>Enterobacteriaceae</taxon>
        <taxon>Salmonella</taxon>
    </lineage>
</organism>
<proteinExistence type="predicted"/>
<dbReference type="Proteomes" id="UP000254597">
    <property type="component" value="Unassembled WGS sequence"/>
</dbReference>
<protein>
    <submittedName>
        <fullName evidence="1">Uncharacterized protein</fullName>
    </submittedName>
</protein>